<dbReference type="InterPro" id="IPR000477">
    <property type="entry name" value="RT_dom"/>
</dbReference>
<reference evidence="2 3" key="1">
    <citation type="submission" date="2017-11" db="EMBL/GenBank/DDBJ databases">
        <title>De-novo sequencing of pomegranate (Punica granatum L.) genome.</title>
        <authorList>
            <person name="Akparov Z."/>
            <person name="Amiraslanov A."/>
            <person name="Hajiyeva S."/>
            <person name="Abbasov M."/>
            <person name="Kaur K."/>
            <person name="Hamwieh A."/>
            <person name="Solovyev V."/>
            <person name="Salamov A."/>
            <person name="Braich B."/>
            <person name="Kosarev P."/>
            <person name="Mahmoud A."/>
            <person name="Hajiyev E."/>
            <person name="Babayeva S."/>
            <person name="Izzatullayeva V."/>
            <person name="Mammadov A."/>
            <person name="Mammadov A."/>
            <person name="Sharifova S."/>
            <person name="Ojaghi J."/>
            <person name="Eynullazada K."/>
            <person name="Bayramov B."/>
            <person name="Abdulazimova A."/>
            <person name="Shahmuradov I."/>
        </authorList>
    </citation>
    <scope>NUCLEOTIDE SEQUENCE [LARGE SCALE GENOMIC DNA]</scope>
    <source>
        <strain evidence="3">cv. AG2017</strain>
        <tissue evidence="2">Leaf</tissue>
    </source>
</reference>
<protein>
    <recommendedName>
        <fullName evidence="1">Reverse transcriptase domain-containing protein</fullName>
    </recommendedName>
</protein>
<evidence type="ECO:0000313" key="3">
    <source>
        <dbReference type="Proteomes" id="UP000233551"/>
    </source>
</evidence>
<dbReference type="Proteomes" id="UP000233551">
    <property type="component" value="Unassembled WGS sequence"/>
</dbReference>
<sequence length="553" mass="62180">MTILPPGADGPKWGADNPMLCIYVSVVLVLGDFNAIALAEEKCGGAPFDPNRAARFREVLEQSGLLDLGSTGPRFTWRGVARGGYDRVFERLDRAICNAEWRTLFGDTSADGTLITEEEALHAHATDHFRRLLSRERGPIQSTIPHCFPQLSPTALQSLVRPVTVEEVHRTLFDMGPFKAPGSDGYQVVFFQSNWEFIWPSLFEFIRQIMEGATSISRVNETLLILIPKIKRSETIHHFRPINLCNVSYKLVTKTIANRLQGYISELVSSNQVSFVPGHQIHDNIVVALELVHTMLCMRGRKKFMTIKVDLEKAYDRFLWDFIDDTLVAVGVPSQLRAIIMDCIPTMTCYSSPRHQRTKSERCVKFCTVSMRCPGKRLSSFNATSSLGRYLGVPVVHGRLPRDHFLHIINQVQVRLSGYAGKTLSLAGRVTLAKSVLQAMSSYIMHTMKLPALICSDLEKLCRSFVWGHSSNQRKIHLVNWQTVTQPLARGGLGLRDLSLFNDAILAKKGWSVITNQGSLWVRVVASKYMDRLDASLQLRVLAIDSWQWKGIA</sequence>
<dbReference type="PANTHER" id="PTHR33116:SF78">
    <property type="entry name" value="OS12G0587133 PROTEIN"/>
    <property type="match status" value="1"/>
</dbReference>
<dbReference type="Pfam" id="PF00078">
    <property type="entry name" value="RVT_1"/>
    <property type="match status" value="1"/>
</dbReference>
<dbReference type="AlphaFoldDB" id="A0A2I0ICF9"/>
<comment type="caution">
    <text evidence="2">The sequence shown here is derived from an EMBL/GenBank/DDBJ whole genome shotgun (WGS) entry which is preliminary data.</text>
</comment>
<dbReference type="STRING" id="22663.A0A2I0ICF9"/>
<feature type="domain" description="Reverse transcriptase" evidence="1">
    <location>
        <begin position="236"/>
        <end position="351"/>
    </location>
</feature>
<dbReference type="Gene3D" id="3.60.10.10">
    <property type="entry name" value="Endonuclease/exonuclease/phosphatase"/>
    <property type="match status" value="1"/>
</dbReference>
<dbReference type="SUPFAM" id="SSF56219">
    <property type="entry name" value="DNase I-like"/>
    <property type="match status" value="1"/>
</dbReference>
<accession>A0A2I0ICF9</accession>
<name>A0A2I0ICF9_PUNGR</name>
<dbReference type="InterPro" id="IPR036691">
    <property type="entry name" value="Endo/exonu/phosph_ase_sf"/>
</dbReference>
<organism evidence="2 3">
    <name type="scientific">Punica granatum</name>
    <name type="common">Pomegranate</name>
    <dbReference type="NCBI Taxonomy" id="22663"/>
    <lineage>
        <taxon>Eukaryota</taxon>
        <taxon>Viridiplantae</taxon>
        <taxon>Streptophyta</taxon>
        <taxon>Embryophyta</taxon>
        <taxon>Tracheophyta</taxon>
        <taxon>Spermatophyta</taxon>
        <taxon>Magnoliopsida</taxon>
        <taxon>eudicotyledons</taxon>
        <taxon>Gunneridae</taxon>
        <taxon>Pentapetalae</taxon>
        <taxon>rosids</taxon>
        <taxon>malvids</taxon>
        <taxon>Myrtales</taxon>
        <taxon>Lythraceae</taxon>
        <taxon>Punica</taxon>
    </lineage>
</organism>
<evidence type="ECO:0000259" key="1">
    <source>
        <dbReference type="Pfam" id="PF00078"/>
    </source>
</evidence>
<evidence type="ECO:0000313" key="2">
    <source>
        <dbReference type="EMBL" id="PKI41682.1"/>
    </source>
</evidence>
<gene>
    <name evidence="2" type="ORF">CRG98_037935</name>
</gene>
<dbReference type="EMBL" id="PGOL01003329">
    <property type="protein sequence ID" value="PKI41682.1"/>
    <property type="molecule type" value="Genomic_DNA"/>
</dbReference>
<proteinExistence type="predicted"/>
<dbReference type="PANTHER" id="PTHR33116">
    <property type="entry name" value="REVERSE TRANSCRIPTASE ZINC-BINDING DOMAIN-CONTAINING PROTEIN-RELATED-RELATED"/>
    <property type="match status" value="1"/>
</dbReference>
<keyword evidence="3" id="KW-1185">Reference proteome</keyword>